<sequence length="74" mass="8369">MKNCPSLAKLALYKGEKQLSVGQKRWIAGHVKKCLVCMKRLTRVEAGFKQLFREILKGTVIDNLQKSQPKPGDN</sequence>
<comment type="caution">
    <text evidence="1">The sequence shown here is derived from an EMBL/GenBank/DDBJ whole genome shotgun (WGS) entry which is preliminary data.</text>
</comment>
<protein>
    <recommendedName>
        <fullName evidence="3">Zinc-finger domain-containing protein</fullName>
    </recommendedName>
</protein>
<evidence type="ECO:0000313" key="1">
    <source>
        <dbReference type="EMBL" id="OHA26723.1"/>
    </source>
</evidence>
<dbReference type="STRING" id="1802312.A3C06_00200"/>
<proteinExistence type="predicted"/>
<gene>
    <name evidence="1" type="ORF">A3C06_00200</name>
</gene>
<dbReference type="EMBL" id="MHRQ01000017">
    <property type="protein sequence ID" value="OHA26723.1"/>
    <property type="molecule type" value="Genomic_DNA"/>
</dbReference>
<organism evidence="1 2">
    <name type="scientific">Candidatus Taylorbacteria bacterium RIFCSPHIGHO2_02_FULL_46_13</name>
    <dbReference type="NCBI Taxonomy" id="1802312"/>
    <lineage>
        <taxon>Bacteria</taxon>
        <taxon>Candidatus Tayloriibacteriota</taxon>
    </lineage>
</organism>
<reference evidence="1 2" key="1">
    <citation type="journal article" date="2016" name="Nat. Commun.">
        <title>Thousands of microbial genomes shed light on interconnected biogeochemical processes in an aquifer system.</title>
        <authorList>
            <person name="Anantharaman K."/>
            <person name="Brown C.T."/>
            <person name="Hug L.A."/>
            <person name="Sharon I."/>
            <person name="Castelle C.J."/>
            <person name="Probst A.J."/>
            <person name="Thomas B.C."/>
            <person name="Singh A."/>
            <person name="Wilkins M.J."/>
            <person name="Karaoz U."/>
            <person name="Brodie E.L."/>
            <person name="Williams K.H."/>
            <person name="Hubbard S.S."/>
            <person name="Banfield J.F."/>
        </authorList>
    </citation>
    <scope>NUCLEOTIDE SEQUENCE [LARGE SCALE GENOMIC DNA]</scope>
</reference>
<dbReference type="AlphaFoldDB" id="A0A1G2MS86"/>
<dbReference type="Proteomes" id="UP000177565">
    <property type="component" value="Unassembled WGS sequence"/>
</dbReference>
<name>A0A1G2MS86_9BACT</name>
<evidence type="ECO:0008006" key="3">
    <source>
        <dbReference type="Google" id="ProtNLM"/>
    </source>
</evidence>
<accession>A0A1G2MS86</accession>
<evidence type="ECO:0000313" key="2">
    <source>
        <dbReference type="Proteomes" id="UP000177565"/>
    </source>
</evidence>